<feature type="transmembrane region" description="Helical" evidence="1">
    <location>
        <begin position="44"/>
        <end position="68"/>
    </location>
</feature>
<protein>
    <submittedName>
        <fullName evidence="2">Uncharacterized protein</fullName>
    </submittedName>
</protein>
<evidence type="ECO:0000313" key="3">
    <source>
        <dbReference type="Proteomes" id="UP000295537"/>
    </source>
</evidence>
<reference evidence="2 3" key="1">
    <citation type="submission" date="2019-03" db="EMBL/GenBank/DDBJ databases">
        <title>Genomic Encyclopedia of Type Strains, Phase IV (KMG-IV): sequencing the most valuable type-strain genomes for metagenomic binning, comparative biology and taxonomic classification.</title>
        <authorList>
            <person name="Goeker M."/>
        </authorList>
    </citation>
    <scope>NUCLEOTIDE SEQUENCE [LARGE SCALE GENOMIC DNA]</scope>
    <source>
        <strain evidence="2 3">DSM 16380</strain>
    </source>
</reference>
<accession>A0A4R2N567</accession>
<keyword evidence="1" id="KW-0472">Membrane</keyword>
<dbReference type="Proteomes" id="UP000295537">
    <property type="component" value="Unassembled WGS sequence"/>
</dbReference>
<evidence type="ECO:0000256" key="1">
    <source>
        <dbReference type="SAM" id="Phobius"/>
    </source>
</evidence>
<comment type="caution">
    <text evidence="2">The sequence shown here is derived from an EMBL/GenBank/DDBJ whole genome shotgun (WGS) entry which is preliminary data.</text>
</comment>
<dbReference type="RefSeq" id="WP_132501932.1">
    <property type="nucleotide sequence ID" value="NZ_LVXA01000001.1"/>
</dbReference>
<dbReference type="Pfam" id="PF17364">
    <property type="entry name" value="DUF5389"/>
    <property type="match status" value="1"/>
</dbReference>
<evidence type="ECO:0000313" key="2">
    <source>
        <dbReference type="EMBL" id="TCP15974.1"/>
    </source>
</evidence>
<name>A0A4R2N567_9PAST</name>
<feature type="transmembrane region" description="Helical" evidence="1">
    <location>
        <begin position="75"/>
        <end position="95"/>
    </location>
</feature>
<organism evidence="2 3">
    <name type="scientific">Nicoletella semolina</name>
    <dbReference type="NCBI Taxonomy" id="271160"/>
    <lineage>
        <taxon>Bacteria</taxon>
        <taxon>Pseudomonadati</taxon>
        <taxon>Pseudomonadota</taxon>
        <taxon>Gammaproteobacteria</taxon>
        <taxon>Pasteurellales</taxon>
        <taxon>Pasteurellaceae</taxon>
        <taxon>Nicoletella</taxon>
    </lineage>
</organism>
<dbReference type="InterPro" id="IPR035333">
    <property type="entry name" value="DUF5389"/>
</dbReference>
<dbReference type="AlphaFoldDB" id="A0A4R2N567"/>
<proteinExistence type="predicted"/>
<dbReference type="OrthoDB" id="5690765at2"/>
<keyword evidence="1" id="KW-0812">Transmembrane</keyword>
<keyword evidence="1" id="KW-1133">Transmembrane helix</keyword>
<keyword evidence="3" id="KW-1185">Reference proteome</keyword>
<gene>
    <name evidence="2" type="ORF">EV693_1156</name>
</gene>
<sequence>MQKKGFSLFGWSLAFFCLPSALWPLALLVSSAFSDNTHLTSFQIDYFSILFWIYPFVLLLVSGGLYRLYRQHKRLAVVCLIFAFLIFYTLVFYIVSQLIQ</sequence>
<dbReference type="EMBL" id="SLXJ01000015">
    <property type="protein sequence ID" value="TCP15974.1"/>
    <property type="molecule type" value="Genomic_DNA"/>
</dbReference>